<evidence type="ECO:0000313" key="1">
    <source>
        <dbReference type="EMBL" id="HIQ78724.1"/>
    </source>
</evidence>
<organism evidence="1 2">
    <name type="scientific">Candidatus Scatomorpha intestinavium</name>
    <dbReference type="NCBI Taxonomy" id="2840922"/>
    <lineage>
        <taxon>Bacteria</taxon>
        <taxon>Bacillati</taxon>
        <taxon>Bacillota</taxon>
        <taxon>Clostridia</taxon>
        <taxon>Eubacteriales</taxon>
        <taxon>Candidatus Scatomorpha</taxon>
    </lineage>
</organism>
<keyword evidence="1" id="KW-0378">Hydrolase</keyword>
<dbReference type="InterPro" id="IPR036412">
    <property type="entry name" value="HAD-like_sf"/>
</dbReference>
<dbReference type="EMBL" id="DVGA01000055">
    <property type="protein sequence ID" value="HIQ78724.1"/>
    <property type="molecule type" value="Genomic_DNA"/>
</dbReference>
<dbReference type="Pfam" id="PF12710">
    <property type="entry name" value="HAD"/>
    <property type="match status" value="1"/>
</dbReference>
<comment type="caution">
    <text evidence="1">The sequence shown here is derived from an EMBL/GenBank/DDBJ whole genome shotgun (WGS) entry which is preliminary data.</text>
</comment>
<evidence type="ECO:0000313" key="2">
    <source>
        <dbReference type="Proteomes" id="UP000824262"/>
    </source>
</evidence>
<gene>
    <name evidence="1" type="ORF">IAB77_05635</name>
</gene>
<dbReference type="InterPro" id="IPR023214">
    <property type="entry name" value="HAD_sf"/>
</dbReference>
<dbReference type="Gene3D" id="1.20.1440.100">
    <property type="entry name" value="SG protein - dephosphorylation function"/>
    <property type="match status" value="1"/>
</dbReference>
<dbReference type="Gene3D" id="3.40.50.1000">
    <property type="entry name" value="HAD superfamily/HAD-like"/>
    <property type="match status" value="1"/>
</dbReference>
<reference evidence="1" key="2">
    <citation type="journal article" date="2021" name="PeerJ">
        <title>Extensive microbial diversity within the chicken gut microbiome revealed by metagenomics and culture.</title>
        <authorList>
            <person name="Gilroy R."/>
            <person name="Ravi A."/>
            <person name="Getino M."/>
            <person name="Pursley I."/>
            <person name="Horton D.L."/>
            <person name="Alikhan N.F."/>
            <person name="Baker D."/>
            <person name="Gharbi K."/>
            <person name="Hall N."/>
            <person name="Watson M."/>
            <person name="Adriaenssens E.M."/>
            <person name="Foster-Nyarko E."/>
            <person name="Jarju S."/>
            <person name="Secka A."/>
            <person name="Antonio M."/>
            <person name="Oren A."/>
            <person name="Chaudhuri R.R."/>
            <person name="La Ragione R."/>
            <person name="Hildebrand F."/>
            <person name="Pallen M.J."/>
        </authorList>
    </citation>
    <scope>NUCLEOTIDE SEQUENCE</scope>
    <source>
        <strain evidence="1">ChiBcolR7-354</strain>
    </source>
</reference>
<name>A0A9D1CT58_9FIRM</name>
<protein>
    <submittedName>
        <fullName evidence="1">Haloacid dehalogenase-like hydrolase</fullName>
    </submittedName>
</protein>
<proteinExistence type="predicted"/>
<dbReference type="AlphaFoldDB" id="A0A9D1CT58"/>
<reference evidence="1" key="1">
    <citation type="submission" date="2020-10" db="EMBL/GenBank/DDBJ databases">
        <authorList>
            <person name="Gilroy R."/>
        </authorList>
    </citation>
    <scope>NUCLEOTIDE SEQUENCE</scope>
    <source>
        <strain evidence="1">ChiBcolR7-354</strain>
    </source>
</reference>
<accession>A0A9D1CT58</accession>
<sequence>MEIINVYDFDKTILPYDSTEAFSLFCLRRHPRAMLTGLRAVPYAALMPLGLTTKTRAKEVFYSFLANLEDVDAEVEAFWAENLKNINAWYLAQRRSDDLVISASPEFLLRPAAEKLGFRLIASRVDRHTGWTLGENCYGEEKVLRLRAEYPEVEIAEFYSDSTSDTPLARLAERAFLVKGSALSPWPERELRP</sequence>
<dbReference type="SUPFAM" id="SSF56784">
    <property type="entry name" value="HAD-like"/>
    <property type="match status" value="1"/>
</dbReference>
<dbReference type="GO" id="GO:0016787">
    <property type="term" value="F:hydrolase activity"/>
    <property type="evidence" value="ECO:0007669"/>
    <property type="project" value="UniProtKB-KW"/>
</dbReference>
<dbReference type="Proteomes" id="UP000824262">
    <property type="component" value="Unassembled WGS sequence"/>
</dbReference>